<dbReference type="InterPro" id="IPR038063">
    <property type="entry name" value="Transpep_catalytic_dom"/>
</dbReference>
<sequence>MRKVYILLVFLFLNNFNYCFSQEPPVGFIPHLAKAGDTLSKIVPKSQWKIIMQINKIDEEHLPLNKIIFIPVNMERARKFTPLPTNVCSKRSERLIYVSLANQFFGAYEKGRLIFWGPISSGKPKYKTPEGEFKVLWKSRKYRSKRYSQPMPYAINISAAGYFLHQQSLPGKPASRGCIRLLNSDAEKLFKWSKINDPVLIE</sequence>
<dbReference type="EMBL" id="LBSR01000020">
    <property type="protein sequence ID" value="KKQ21419.1"/>
    <property type="molecule type" value="Genomic_DNA"/>
</dbReference>
<dbReference type="GO" id="GO:0005576">
    <property type="term" value="C:extracellular region"/>
    <property type="evidence" value="ECO:0007669"/>
    <property type="project" value="TreeGrafter"/>
</dbReference>
<accession>A0A0G0IAY7</accession>
<evidence type="ECO:0000256" key="3">
    <source>
        <dbReference type="ARBA" id="ARBA00022960"/>
    </source>
</evidence>
<dbReference type="PROSITE" id="PS52029">
    <property type="entry name" value="LD_TPASE"/>
    <property type="match status" value="1"/>
</dbReference>
<keyword evidence="2" id="KW-0808">Transferase</keyword>
<dbReference type="CDD" id="cd16913">
    <property type="entry name" value="YkuD_like"/>
    <property type="match status" value="1"/>
</dbReference>
<name>A0A0G0IAY7_9BACT</name>
<proteinExistence type="predicted"/>
<dbReference type="SUPFAM" id="SSF141523">
    <property type="entry name" value="L,D-transpeptidase catalytic domain-like"/>
    <property type="match status" value="1"/>
</dbReference>
<organism evidence="9 10">
    <name type="scientific">Candidatus Wolfebacteria bacterium GW2011_GWC1_37_10</name>
    <dbReference type="NCBI Taxonomy" id="1619010"/>
    <lineage>
        <taxon>Bacteria</taxon>
        <taxon>Candidatus Wolfeibacteriota</taxon>
    </lineage>
</organism>
<feature type="chain" id="PRO_5002532651" evidence="7">
    <location>
        <begin position="22"/>
        <end position="202"/>
    </location>
</feature>
<evidence type="ECO:0000313" key="10">
    <source>
        <dbReference type="Proteomes" id="UP000034044"/>
    </source>
</evidence>
<protein>
    <submittedName>
        <fullName evidence="9">ErfK/YbiS/YcfS/YnhG family protein</fullName>
    </submittedName>
</protein>
<dbReference type="GO" id="GO:0018104">
    <property type="term" value="P:peptidoglycan-protein cross-linking"/>
    <property type="evidence" value="ECO:0007669"/>
    <property type="project" value="TreeGrafter"/>
</dbReference>
<feature type="signal peptide" evidence="7">
    <location>
        <begin position="1"/>
        <end position="21"/>
    </location>
</feature>
<evidence type="ECO:0000256" key="4">
    <source>
        <dbReference type="ARBA" id="ARBA00022984"/>
    </source>
</evidence>
<dbReference type="PANTHER" id="PTHR30582">
    <property type="entry name" value="L,D-TRANSPEPTIDASE"/>
    <property type="match status" value="1"/>
</dbReference>
<dbReference type="GO" id="GO:0071972">
    <property type="term" value="F:peptidoglycan L,D-transpeptidase activity"/>
    <property type="evidence" value="ECO:0007669"/>
    <property type="project" value="TreeGrafter"/>
</dbReference>
<evidence type="ECO:0000256" key="5">
    <source>
        <dbReference type="ARBA" id="ARBA00023316"/>
    </source>
</evidence>
<evidence type="ECO:0000259" key="8">
    <source>
        <dbReference type="PROSITE" id="PS52029"/>
    </source>
</evidence>
<keyword evidence="7" id="KW-0732">Signal</keyword>
<dbReference type="Proteomes" id="UP000034044">
    <property type="component" value="Unassembled WGS sequence"/>
</dbReference>
<reference evidence="9 10" key="1">
    <citation type="journal article" date="2015" name="Nature">
        <title>rRNA introns, odd ribosomes, and small enigmatic genomes across a large radiation of phyla.</title>
        <authorList>
            <person name="Brown C.T."/>
            <person name="Hug L.A."/>
            <person name="Thomas B.C."/>
            <person name="Sharon I."/>
            <person name="Castelle C.J."/>
            <person name="Singh A."/>
            <person name="Wilkins M.J."/>
            <person name="Williams K.H."/>
            <person name="Banfield J.F."/>
        </authorList>
    </citation>
    <scope>NUCLEOTIDE SEQUENCE [LARGE SCALE GENOMIC DNA]</scope>
</reference>
<dbReference type="InterPro" id="IPR050979">
    <property type="entry name" value="LD-transpeptidase"/>
</dbReference>
<dbReference type="GO" id="GO:0016740">
    <property type="term" value="F:transferase activity"/>
    <property type="evidence" value="ECO:0007669"/>
    <property type="project" value="UniProtKB-KW"/>
</dbReference>
<dbReference type="GO" id="GO:0071555">
    <property type="term" value="P:cell wall organization"/>
    <property type="evidence" value="ECO:0007669"/>
    <property type="project" value="UniProtKB-UniRule"/>
</dbReference>
<keyword evidence="4 6" id="KW-0573">Peptidoglycan synthesis</keyword>
<evidence type="ECO:0000313" key="9">
    <source>
        <dbReference type="EMBL" id="KKQ21419.1"/>
    </source>
</evidence>
<keyword evidence="5 6" id="KW-0961">Cell wall biogenesis/degradation</keyword>
<gene>
    <name evidence="9" type="ORF">US36_C0020G0002</name>
</gene>
<dbReference type="InterPro" id="IPR005490">
    <property type="entry name" value="LD_TPept_cat_dom"/>
</dbReference>
<comment type="pathway">
    <text evidence="1 6">Cell wall biogenesis; peptidoglycan biosynthesis.</text>
</comment>
<feature type="active site" description="Nucleophile" evidence="6">
    <location>
        <position position="178"/>
    </location>
</feature>
<dbReference type="Pfam" id="PF03734">
    <property type="entry name" value="YkuD"/>
    <property type="match status" value="1"/>
</dbReference>
<dbReference type="UniPathway" id="UPA00219"/>
<feature type="active site" description="Proton donor/acceptor" evidence="6">
    <location>
        <position position="165"/>
    </location>
</feature>
<keyword evidence="3 6" id="KW-0133">Cell shape</keyword>
<evidence type="ECO:0000256" key="1">
    <source>
        <dbReference type="ARBA" id="ARBA00004752"/>
    </source>
</evidence>
<dbReference type="GO" id="GO:0008360">
    <property type="term" value="P:regulation of cell shape"/>
    <property type="evidence" value="ECO:0007669"/>
    <property type="project" value="UniProtKB-UniRule"/>
</dbReference>
<dbReference type="PANTHER" id="PTHR30582:SF2">
    <property type="entry name" value="L,D-TRANSPEPTIDASE YCIB-RELATED"/>
    <property type="match status" value="1"/>
</dbReference>
<dbReference type="Gene3D" id="2.40.440.10">
    <property type="entry name" value="L,D-transpeptidase catalytic domain-like"/>
    <property type="match status" value="1"/>
</dbReference>
<comment type="caution">
    <text evidence="9">The sequence shown here is derived from an EMBL/GenBank/DDBJ whole genome shotgun (WGS) entry which is preliminary data.</text>
</comment>
<dbReference type="AlphaFoldDB" id="A0A0G0IAY7"/>
<evidence type="ECO:0000256" key="2">
    <source>
        <dbReference type="ARBA" id="ARBA00022679"/>
    </source>
</evidence>
<evidence type="ECO:0000256" key="7">
    <source>
        <dbReference type="SAM" id="SignalP"/>
    </source>
</evidence>
<evidence type="ECO:0000256" key="6">
    <source>
        <dbReference type="PROSITE-ProRule" id="PRU01373"/>
    </source>
</evidence>
<feature type="domain" description="L,D-TPase catalytic" evidence="8">
    <location>
        <begin position="94"/>
        <end position="202"/>
    </location>
</feature>